<dbReference type="InterPro" id="IPR016135">
    <property type="entry name" value="UBQ-conjugating_enzyme/RWD"/>
</dbReference>
<evidence type="ECO:0000256" key="8">
    <source>
        <dbReference type="ARBA" id="ARBA00022833"/>
    </source>
</evidence>
<dbReference type="InterPro" id="IPR014001">
    <property type="entry name" value="Helicase_ATP-bd"/>
</dbReference>
<dbReference type="PROSITE" id="PS51194">
    <property type="entry name" value="HELICASE_CTER"/>
    <property type="match status" value="1"/>
</dbReference>
<evidence type="ECO:0000256" key="5">
    <source>
        <dbReference type="ARBA" id="ARBA00022771"/>
    </source>
</evidence>
<dbReference type="InterPro" id="IPR011709">
    <property type="entry name" value="DEAD-box_helicase_OB_fold"/>
</dbReference>
<evidence type="ECO:0000313" key="21">
    <source>
        <dbReference type="EMBL" id="KAL0964547.1"/>
    </source>
</evidence>
<feature type="compositionally biased region" description="Basic and acidic residues" evidence="16">
    <location>
        <begin position="86"/>
        <end position="102"/>
    </location>
</feature>
<dbReference type="CDD" id="cd18791">
    <property type="entry name" value="SF2_C_RHA"/>
    <property type="match status" value="1"/>
</dbReference>
<dbReference type="PROSITE" id="PS00690">
    <property type="entry name" value="DEAH_ATP_HELICASE"/>
    <property type="match status" value="1"/>
</dbReference>
<feature type="compositionally biased region" description="Polar residues" evidence="16">
    <location>
        <begin position="494"/>
        <end position="507"/>
    </location>
</feature>
<feature type="region of interest" description="Disordered" evidence="16">
    <location>
        <begin position="1"/>
        <end position="183"/>
    </location>
</feature>
<dbReference type="SMART" id="SM00490">
    <property type="entry name" value="HELICc"/>
    <property type="match status" value="1"/>
</dbReference>
<keyword evidence="4" id="KW-0547">Nucleotide-binding</keyword>
<dbReference type="PANTHER" id="PTHR18934:SF145">
    <property type="entry name" value="ATP-DEPENDENT RNA HELICASE DHX57-RELATED"/>
    <property type="match status" value="1"/>
</dbReference>
<dbReference type="Pfam" id="PF04408">
    <property type="entry name" value="WHD_HA2"/>
    <property type="match status" value="1"/>
</dbReference>
<evidence type="ECO:0000256" key="6">
    <source>
        <dbReference type="ARBA" id="ARBA00022801"/>
    </source>
</evidence>
<dbReference type="EC" id="3.6.4.13" evidence="2"/>
<keyword evidence="9" id="KW-0067">ATP-binding</keyword>
<dbReference type="PANTHER" id="PTHR18934">
    <property type="entry name" value="ATP-DEPENDENT RNA HELICASE"/>
    <property type="match status" value="1"/>
</dbReference>
<organism evidence="21 22">
    <name type="scientific">Umbra pygmaea</name>
    <name type="common">Eastern mudminnow</name>
    <dbReference type="NCBI Taxonomy" id="75934"/>
    <lineage>
        <taxon>Eukaryota</taxon>
        <taxon>Metazoa</taxon>
        <taxon>Chordata</taxon>
        <taxon>Craniata</taxon>
        <taxon>Vertebrata</taxon>
        <taxon>Euteleostomi</taxon>
        <taxon>Actinopterygii</taxon>
        <taxon>Neopterygii</taxon>
        <taxon>Teleostei</taxon>
        <taxon>Protacanthopterygii</taxon>
        <taxon>Esociformes</taxon>
        <taxon>Umbridae</taxon>
        <taxon>Umbra</taxon>
    </lineage>
</organism>
<keyword evidence="8 15" id="KW-0862">Zinc</keyword>
<evidence type="ECO:0000256" key="12">
    <source>
        <dbReference type="ARBA" id="ARBA00057709"/>
    </source>
</evidence>
<evidence type="ECO:0000256" key="2">
    <source>
        <dbReference type="ARBA" id="ARBA00012552"/>
    </source>
</evidence>
<evidence type="ECO:0000256" key="11">
    <source>
        <dbReference type="ARBA" id="ARBA00047984"/>
    </source>
</evidence>
<feature type="region of interest" description="Disordered" evidence="16">
    <location>
        <begin position="479"/>
        <end position="610"/>
    </location>
</feature>
<dbReference type="InterPro" id="IPR015940">
    <property type="entry name" value="UBA"/>
</dbReference>
<dbReference type="SMART" id="SM00847">
    <property type="entry name" value="HA2"/>
    <property type="match status" value="1"/>
</dbReference>
<dbReference type="Pfam" id="PF21010">
    <property type="entry name" value="HA2_C"/>
    <property type="match status" value="1"/>
</dbReference>
<comment type="catalytic activity">
    <reaction evidence="11">
        <text>ATP + H2O = ADP + phosphate + H(+)</text>
        <dbReference type="Rhea" id="RHEA:13065"/>
        <dbReference type="ChEBI" id="CHEBI:15377"/>
        <dbReference type="ChEBI" id="CHEBI:15378"/>
        <dbReference type="ChEBI" id="CHEBI:30616"/>
        <dbReference type="ChEBI" id="CHEBI:43474"/>
        <dbReference type="ChEBI" id="CHEBI:456216"/>
        <dbReference type="EC" id="3.6.4.13"/>
    </reaction>
</comment>
<keyword evidence="7" id="KW-0347">Helicase</keyword>
<evidence type="ECO:0000256" key="13">
    <source>
        <dbReference type="ARBA" id="ARBA00071682"/>
    </source>
</evidence>
<dbReference type="InterPro" id="IPR027417">
    <property type="entry name" value="P-loop_NTPase"/>
</dbReference>
<dbReference type="EMBL" id="JAGEUA010000010">
    <property type="protein sequence ID" value="KAL0964547.1"/>
    <property type="molecule type" value="Genomic_DNA"/>
</dbReference>
<comment type="similarity">
    <text evidence="1">Belongs to the DEAD box helicase family. DEAH subfamily.</text>
</comment>
<dbReference type="Pfam" id="PF00271">
    <property type="entry name" value="Helicase_C"/>
    <property type="match status" value="1"/>
</dbReference>
<gene>
    <name evidence="21" type="ORF">UPYG_G00325460</name>
</gene>
<dbReference type="Pfam" id="PF00270">
    <property type="entry name" value="DEAD"/>
    <property type="match status" value="1"/>
</dbReference>
<dbReference type="GO" id="GO:0016787">
    <property type="term" value="F:hydrolase activity"/>
    <property type="evidence" value="ECO:0007669"/>
    <property type="project" value="UniProtKB-KW"/>
</dbReference>
<dbReference type="Pfam" id="PF05773">
    <property type="entry name" value="RWD"/>
    <property type="match status" value="1"/>
</dbReference>
<keyword evidence="10" id="KW-0175">Coiled coil</keyword>
<sequence length="1496" mass="166107">MTGRRRGQPNRGGGRYNKPRQGGRGGGGGSGKASSAGWDDGDDFSLDIGPTGLSRPTSGRGSSGRGSGSRGRGARGKGPGGGRGRGGGDRGRGGGDSDRDNGRGLPKSLISQTTKTKPLDEDRPRLRPEMMGNMPMQKIFMTNENQEQVKELLRELQAQDYEDEPYNEEREDYGEEDEEEEYDELDYRDEGQFWNTHDEPVESAESPVYEPDSDDEQLPTPEPVGLFAIGKLCRYGFDRERSKQALEVGAGEVGATTEQLLLQVFSERYGPKAVSPDGLQGAPMDECLTQRQEEALALNAIYGERFIERISNSVWIITLDLDFLASIAGTNQKSSARADGPVDIPEVCRYYLKGAGCKVGDKCKYKHQMPTNERAWGPQEVVVGSQPGFSSFSPPVYELEVRFPKGNRYPFQAPVVAFSTNDESIGAAARLSVTEHLFGEALAAAKQGEPVVYTLITCCEDEALMKDLLSVTHHKYSSLPPVVIAPPPPVSSVTKSRSGRSNMPSSHVESKSSMNNNSNPSTNNRTTSATNSNANTRTATNNSAGNSRTAMNNSAGNSRTAMNNSAGNSRTAPTNRSSSYRASQTTEDLEDLEDEEDEEGGEVVPETESYVNLRKKMVRRHEEKTEARMQENQKLCREFKKKQSCRRFNSMLQQRRKLPAWQEKDHILDLLEACQVLVVSGMTGCGKTTQIPQFILDESLTGPADQVANIICTQPRRISAISVAERVAQERAERLGKSVGYQIRLETVRSAATRLMYCTTGVLLRRLEGEADLSGVSHIIVDEVHERTEESDFLLLVLKDVMVQRPDLKIILMSATLNADLFSQYFHNCNTIHIPGRTFPVHQFFLEDAIGKTRYVIEDGSPFMRSGGRGGRVAAKEPVDQLGDDMWSFMNLQKKDFVKDSIPDQQLNLQQLTIRYNDTKMSVLKTMASMDLDKINLDLIESLLEYIVDGNHGYPPGAVLVFMPGLAEIKTLYEQLQSNRLFNNRNRARCVVYPLHSSLSNEEQQAVFNRPPEGVTKIIISTNIAETSVTIDDVVYVVDSGKMKEKSYDASKSMESLEESWVSRANALQRRGRAGRVASGVCFHLFTSHCFQHQLAEQQLPEIQRVPLEQLCLRIKILDVFAERSLESVFSRLIEPPASGSLDAAKQRLQDLGALTADEKLTPLGYHLACLPVDVRIGKLMLFGAIFRCLDPALTIAASLAFKSPFVSPWDKREEANEKKLNYALGNSDHLALLQAYKGWCGAAKRGNQAGFLYCRENFLSSRGLQEIASLKRQFTELLSDIGFVKEGLKARVIERMAAKGTDGILEATGREANLNSDNIRLMSAMLCAALYPNVVQVRSPHEKFKLTSKGAVKMQPKADELRFMTKNDGCVHVHPSSVNYTVRHYDSPYLVYHEKVKTSRVFIRDCSMVSVYPLVLFGGGQVNVELQKGEFVISLDDGWIRFAAASHQVAELVKELRWELDELLEDKIRNPSMDLCTCPRGSRIIHMIVKLISTQ</sequence>
<dbReference type="InterPro" id="IPR001650">
    <property type="entry name" value="Helicase_C-like"/>
</dbReference>
<evidence type="ECO:0000256" key="9">
    <source>
        <dbReference type="ARBA" id="ARBA00022840"/>
    </source>
</evidence>
<dbReference type="InterPro" id="IPR000571">
    <property type="entry name" value="Znf_CCCH"/>
</dbReference>
<feature type="compositionally biased region" description="Polar residues" evidence="16">
    <location>
        <begin position="548"/>
        <end position="585"/>
    </location>
</feature>
<evidence type="ECO:0000256" key="4">
    <source>
        <dbReference type="ARBA" id="ARBA00022741"/>
    </source>
</evidence>
<feature type="compositionally biased region" description="Acidic residues" evidence="16">
    <location>
        <begin position="587"/>
        <end position="601"/>
    </location>
</feature>
<dbReference type="SMART" id="SM00487">
    <property type="entry name" value="DEXDc"/>
    <property type="match status" value="1"/>
</dbReference>
<evidence type="ECO:0000256" key="14">
    <source>
        <dbReference type="ARBA" id="ARBA00083389"/>
    </source>
</evidence>
<dbReference type="Pfam" id="PF07717">
    <property type="entry name" value="OB_NTP_bind"/>
    <property type="match status" value="1"/>
</dbReference>
<proteinExistence type="inferred from homology"/>
<evidence type="ECO:0000256" key="1">
    <source>
        <dbReference type="ARBA" id="ARBA00008792"/>
    </source>
</evidence>
<accession>A0ABD0W167</accession>
<evidence type="ECO:0000259" key="18">
    <source>
        <dbReference type="PROSITE" id="PS50103"/>
    </source>
</evidence>
<feature type="compositionally biased region" description="Acidic residues" evidence="16">
    <location>
        <begin position="160"/>
        <end position="183"/>
    </location>
</feature>
<dbReference type="Proteomes" id="UP001557470">
    <property type="component" value="Unassembled WGS sequence"/>
</dbReference>
<comment type="function">
    <text evidence="12">Probable ATP-binding RNA helicase.</text>
</comment>
<dbReference type="FunFam" id="1.20.120.1080:FF:000002">
    <property type="entry name" value="Putative ATP-dependent RNA helicase DHX36"/>
    <property type="match status" value="1"/>
</dbReference>
<feature type="domain" description="C3H1-type" evidence="18">
    <location>
        <begin position="347"/>
        <end position="370"/>
    </location>
</feature>
<dbReference type="PROSITE" id="PS51192">
    <property type="entry name" value="HELICASE_ATP_BIND_1"/>
    <property type="match status" value="1"/>
</dbReference>
<dbReference type="PROSITE" id="PS50103">
    <property type="entry name" value="ZF_C3H1"/>
    <property type="match status" value="1"/>
</dbReference>
<evidence type="ECO:0000256" key="3">
    <source>
        <dbReference type="ARBA" id="ARBA00022723"/>
    </source>
</evidence>
<dbReference type="InterPro" id="IPR048333">
    <property type="entry name" value="HA2_WH"/>
</dbReference>
<dbReference type="GO" id="GO:0005524">
    <property type="term" value="F:ATP binding"/>
    <property type="evidence" value="ECO:0007669"/>
    <property type="project" value="UniProtKB-KW"/>
</dbReference>
<feature type="compositionally biased region" description="Basic and acidic residues" evidence="16">
    <location>
        <begin position="117"/>
        <end position="128"/>
    </location>
</feature>
<dbReference type="GO" id="GO:0008270">
    <property type="term" value="F:zinc ion binding"/>
    <property type="evidence" value="ECO:0007669"/>
    <property type="project" value="UniProtKB-KW"/>
</dbReference>
<dbReference type="InterPro" id="IPR007502">
    <property type="entry name" value="Helicase-assoc_dom"/>
</dbReference>
<feature type="domain" description="Helicase C-terminal" evidence="20">
    <location>
        <begin position="939"/>
        <end position="1119"/>
    </location>
</feature>
<dbReference type="Gene3D" id="1.20.120.1080">
    <property type="match status" value="1"/>
</dbReference>
<feature type="compositionally biased region" description="Gly residues" evidence="16">
    <location>
        <begin position="61"/>
        <end position="85"/>
    </location>
</feature>
<dbReference type="InterPro" id="IPR006575">
    <property type="entry name" value="RWD_dom"/>
</dbReference>
<comment type="caution">
    <text evidence="21">The sequence shown here is derived from an EMBL/GenBank/DDBJ whole genome shotgun (WGS) entry which is preliminary data.</text>
</comment>
<protein>
    <recommendedName>
        <fullName evidence="13">Putative ATP-dependent RNA helicase DHX57</fullName>
        <ecNumber evidence="2">3.6.4.13</ecNumber>
    </recommendedName>
    <alternativeName>
        <fullName evidence="14">DEAH box protein 57</fullName>
    </alternativeName>
</protein>
<reference evidence="21 22" key="1">
    <citation type="submission" date="2024-06" db="EMBL/GenBank/DDBJ databases">
        <authorList>
            <person name="Pan Q."/>
            <person name="Wen M."/>
            <person name="Jouanno E."/>
            <person name="Zahm M."/>
            <person name="Klopp C."/>
            <person name="Cabau C."/>
            <person name="Louis A."/>
            <person name="Berthelot C."/>
            <person name="Parey E."/>
            <person name="Roest Crollius H."/>
            <person name="Montfort J."/>
            <person name="Robinson-Rechavi M."/>
            <person name="Bouchez O."/>
            <person name="Lampietro C."/>
            <person name="Lopez Roques C."/>
            <person name="Donnadieu C."/>
            <person name="Postlethwait J."/>
            <person name="Bobe J."/>
            <person name="Verreycken H."/>
            <person name="Guiguen Y."/>
        </authorList>
    </citation>
    <scope>NUCLEOTIDE SEQUENCE [LARGE SCALE GENOMIC DNA]</scope>
    <source>
        <strain evidence="21">Up_M1</strain>
        <tissue evidence="21">Testis</tissue>
    </source>
</reference>
<feature type="compositionally biased region" description="Low complexity" evidence="16">
    <location>
        <begin position="512"/>
        <end position="547"/>
    </location>
</feature>
<dbReference type="InterPro" id="IPR011545">
    <property type="entry name" value="DEAD/DEAH_box_helicase_dom"/>
</dbReference>
<keyword evidence="5 15" id="KW-0863">Zinc-finger</keyword>
<name>A0ABD0W167_UMBPY</name>
<dbReference type="InterPro" id="IPR059023">
    <property type="entry name" value="RNA_hel_CTD"/>
</dbReference>
<feature type="domain" description="Helicase ATP-binding" evidence="19">
    <location>
        <begin position="668"/>
        <end position="835"/>
    </location>
</feature>
<dbReference type="InterPro" id="IPR002464">
    <property type="entry name" value="DNA/RNA_helicase_DEAH_CS"/>
</dbReference>
<dbReference type="CDD" id="cd23825">
    <property type="entry name" value="RWD_DHX57"/>
    <property type="match status" value="1"/>
</dbReference>
<dbReference type="FunFam" id="3.40.50.300:FF:000284">
    <property type="entry name" value="probable ATP-dependent RNA helicase YTHDC2"/>
    <property type="match status" value="1"/>
</dbReference>
<evidence type="ECO:0000256" key="15">
    <source>
        <dbReference type="PROSITE-ProRule" id="PRU00723"/>
    </source>
</evidence>
<dbReference type="FunFam" id="3.40.50.300:FF:000325">
    <property type="entry name" value="ATP-dependent RNA helicase DHX29"/>
    <property type="match status" value="1"/>
</dbReference>
<evidence type="ECO:0000256" key="16">
    <source>
        <dbReference type="SAM" id="MobiDB-lite"/>
    </source>
</evidence>
<evidence type="ECO:0000313" key="22">
    <source>
        <dbReference type="Proteomes" id="UP001557470"/>
    </source>
</evidence>
<dbReference type="GO" id="GO:0003724">
    <property type="term" value="F:RNA helicase activity"/>
    <property type="evidence" value="ECO:0007669"/>
    <property type="project" value="UniProtKB-EC"/>
</dbReference>
<feature type="domain" description="UBA" evidence="17">
    <location>
        <begin position="213"/>
        <end position="263"/>
    </location>
</feature>
<evidence type="ECO:0000259" key="17">
    <source>
        <dbReference type="PROSITE" id="PS50030"/>
    </source>
</evidence>
<evidence type="ECO:0000256" key="10">
    <source>
        <dbReference type="ARBA" id="ARBA00023054"/>
    </source>
</evidence>
<dbReference type="Gene3D" id="3.40.50.300">
    <property type="entry name" value="P-loop containing nucleotide triphosphate hydrolases"/>
    <property type="match status" value="2"/>
</dbReference>
<keyword evidence="3 15" id="KW-0479">Metal-binding</keyword>
<keyword evidence="6" id="KW-0378">Hydrolase</keyword>
<feature type="compositionally biased region" description="Gly residues" evidence="16">
    <location>
        <begin position="22"/>
        <end position="31"/>
    </location>
</feature>
<dbReference type="CDD" id="cd17985">
    <property type="entry name" value="DEXHc_DHX57"/>
    <property type="match status" value="1"/>
</dbReference>
<dbReference type="SUPFAM" id="SSF52540">
    <property type="entry name" value="P-loop containing nucleoside triphosphate hydrolases"/>
    <property type="match status" value="1"/>
</dbReference>
<dbReference type="PROSITE" id="PS50030">
    <property type="entry name" value="UBA"/>
    <property type="match status" value="1"/>
</dbReference>
<dbReference type="Pfam" id="PF26026">
    <property type="entry name" value="RNA_hel_CTD"/>
    <property type="match status" value="1"/>
</dbReference>
<dbReference type="Gene3D" id="3.10.110.10">
    <property type="entry name" value="Ubiquitin Conjugating Enzyme"/>
    <property type="match status" value="1"/>
</dbReference>
<evidence type="ECO:0000259" key="19">
    <source>
        <dbReference type="PROSITE" id="PS51192"/>
    </source>
</evidence>
<feature type="zinc finger region" description="C3H1-type" evidence="15">
    <location>
        <begin position="347"/>
        <end position="370"/>
    </location>
</feature>
<keyword evidence="22" id="KW-1185">Reference proteome</keyword>
<evidence type="ECO:0000256" key="7">
    <source>
        <dbReference type="ARBA" id="ARBA00022806"/>
    </source>
</evidence>
<evidence type="ECO:0000259" key="20">
    <source>
        <dbReference type="PROSITE" id="PS51194"/>
    </source>
</evidence>